<dbReference type="EMBL" id="KV454001">
    <property type="protein sequence ID" value="ODQ48812.1"/>
    <property type="molecule type" value="Genomic_DNA"/>
</dbReference>
<name>A0A1E3NRU4_9ASCO</name>
<evidence type="ECO:0000313" key="2">
    <source>
        <dbReference type="EMBL" id="ODQ48812.1"/>
    </source>
</evidence>
<feature type="region of interest" description="Disordered" evidence="1">
    <location>
        <begin position="83"/>
        <end position="119"/>
    </location>
</feature>
<gene>
    <name evidence="2" type="ORF">PICMEDRAFT_87237</name>
</gene>
<protein>
    <submittedName>
        <fullName evidence="2">Uncharacterized protein</fullName>
    </submittedName>
</protein>
<organism evidence="2 3">
    <name type="scientific">Pichia membranifaciens NRRL Y-2026</name>
    <dbReference type="NCBI Taxonomy" id="763406"/>
    <lineage>
        <taxon>Eukaryota</taxon>
        <taxon>Fungi</taxon>
        <taxon>Dikarya</taxon>
        <taxon>Ascomycota</taxon>
        <taxon>Saccharomycotina</taxon>
        <taxon>Pichiomycetes</taxon>
        <taxon>Pichiales</taxon>
        <taxon>Pichiaceae</taxon>
        <taxon>Pichia</taxon>
    </lineage>
</organism>
<dbReference type="GeneID" id="30181713"/>
<evidence type="ECO:0000313" key="3">
    <source>
        <dbReference type="Proteomes" id="UP000094455"/>
    </source>
</evidence>
<proteinExistence type="predicted"/>
<dbReference type="AlphaFoldDB" id="A0A1E3NRU4"/>
<keyword evidence="3" id="KW-1185">Reference proteome</keyword>
<dbReference type="RefSeq" id="XP_019019925.1">
    <property type="nucleotide sequence ID" value="XM_019165026.1"/>
</dbReference>
<reference evidence="2 3" key="1">
    <citation type="journal article" date="2016" name="Proc. Natl. Acad. Sci. U.S.A.">
        <title>Comparative genomics of biotechnologically important yeasts.</title>
        <authorList>
            <person name="Riley R."/>
            <person name="Haridas S."/>
            <person name="Wolfe K.H."/>
            <person name="Lopes M.R."/>
            <person name="Hittinger C.T."/>
            <person name="Goeker M."/>
            <person name="Salamov A.A."/>
            <person name="Wisecaver J.H."/>
            <person name="Long T.M."/>
            <person name="Calvey C.H."/>
            <person name="Aerts A.L."/>
            <person name="Barry K.W."/>
            <person name="Choi C."/>
            <person name="Clum A."/>
            <person name="Coughlan A.Y."/>
            <person name="Deshpande S."/>
            <person name="Douglass A.P."/>
            <person name="Hanson S.J."/>
            <person name="Klenk H.-P."/>
            <person name="LaButti K.M."/>
            <person name="Lapidus A."/>
            <person name="Lindquist E.A."/>
            <person name="Lipzen A.M."/>
            <person name="Meier-Kolthoff J.P."/>
            <person name="Ohm R.A."/>
            <person name="Otillar R.P."/>
            <person name="Pangilinan J.L."/>
            <person name="Peng Y."/>
            <person name="Rokas A."/>
            <person name="Rosa C.A."/>
            <person name="Scheuner C."/>
            <person name="Sibirny A.A."/>
            <person name="Slot J.C."/>
            <person name="Stielow J.B."/>
            <person name="Sun H."/>
            <person name="Kurtzman C.P."/>
            <person name="Blackwell M."/>
            <person name="Grigoriev I.V."/>
            <person name="Jeffries T.W."/>
        </authorList>
    </citation>
    <scope>NUCLEOTIDE SEQUENCE [LARGE SCALE GENOMIC DNA]</scope>
    <source>
        <strain evidence="2 3">NRRL Y-2026</strain>
    </source>
</reference>
<sequence>MLSYGRKKLKNTAISYVDSYAPLGLTLGDLSASLRVEDGDGDGDGDAEARRVGAVARDTDTDPDDASELYDRVTARMLNRRRSKLASRASEDVSSNPGSDTDAELSDGGGGASDNDDDTTIEFVIPSQAVSLSDTDDSSIVDLDAFSRGITLLSMALNNELIVKNPKNIRKFTGQAVAHIVNSILDPETLQAIFASLSDETKLQILKYYLSDDLLVDRLKSDQGLHLPGNPTPPSSAASSAASSSASYIFHRRSYSSPRPRNADHTLDQLIISLLQAFYTFSLVLYTRFGIPLLNLLWKFVRTLNENYKLLDIAKALTIRVLALIINLILKLVVHSTNIVQESTLVAMSDSSTPFSAAFAASSPSSASSYTSSSAAGTAGNYARDAFFAVVQQGFVRATQKRHSSTTTPAPEQA</sequence>
<dbReference type="Proteomes" id="UP000094455">
    <property type="component" value="Unassembled WGS sequence"/>
</dbReference>
<evidence type="ECO:0000256" key="1">
    <source>
        <dbReference type="SAM" id="MobiDB-lite"/>
    </source>
</evidence>
<accession>A0A1E3NRU4</accession>